<dbReference type="NCBIfam" id="TIGR02581">
    <property type="entry name" value="cas_cyan_RAMP"/>
    <property type="match status" value="1"/>
</dbReference>
<dbReference type="EMBL" id="LR792683">
    <property type="protein sequence ID" value="CAB3395495.1"/>
    <property type="molecule type" value="Genomic_DNA"/>
</dbReference>
<gene>
    <name evidence="3" type="ORF">COOX1_2941</name>
</gene>
<proteinExistence type="predicted"/>
<evidence type="ECO:0000313" key="4">
    <source>
        <dbReference type="Proteomes" id="UP000502196"/>
    </source>
</evidence>
<dbReference type="Proteomes" id="UP000502196">
    <property type="component" value="Chromosome"/>
</dbReference>
<dbReference type="InterPro" id="IPR005537">
    <property type="entry name" value="RAMP_III_fam"/>
</dbReference>
<dbReference type="Pfam" id="PF03787">
    <property type="entry name" value="RAMPs"/>
    <property type="match status" value="1"/>
</dbReference>
<sequence length="295" mass="33345">MSFMHHTLDNVWTIRGDLELTSPLHIGAGERNMMGLDAGVLKWPDGRPVIPGSSLKGVLRSFLETIAQNDALHMLISPNRPKTCIVTDEPCGRRWRNKEQRDQWRQEKSKKLYGTQDSRELTEEQKARIEEELAEEIYHSLCPVCRLFGNQLFAGKLSIPDLVPEGGDPTDWYNVRDGVGIDRDTRTAKSTIKYNFELVNPGVVFPLTIRAVNLEKDEQGWLLVAVEALRRGELTLGGKTSRGLGGVRGTGQWRISRVLSSDPKAILSHYLGRDQEENYELVVDEMMQSFMPTGR</sequence>
<dbReference type="PANTHER" id="PTHR35579:SF3">
    <property type="entry name" value="CRISPR SYSTEM CMS ENDORIBONUCLEASE CSM3"/>
    <property type="match status" value="1"/>
</dbReference>
<reference evidence="3 4" key="1">
    <citation type="submission" date="2020-04" db="EMBL/GenBank/DDBJ databases">
        <authorList>
            <person name="Hogendoorn C."/>
        </authorList>
    </citation>
    <scope>NUCLEOTIDE SEQUENCE [LARGE SCALE GENOMIC DNA]</scope>
    <source>
        <strain evidence="3">COOX1</strain>
    </source>
</reference>
<dbReference type="InterPro" id="IPR052216">
    <property type="entry name" value="CRISPR_Csm3_endoribonuclease"/>
</dbReference>
<dbReference type="AlphaFoldDB" id="A0A6F9EGF0"/>
<feature type="domain" description="CRISPR type III-associated protein" evidence="2">
    <location>
        <begin position="18"/>
        <end position="247"/>
    </location>
</feature>
<dbReference type="GO" id="GO:0051607">
    <property type="term" value="P:defense response to virus"/>
    <property type="evidence" value="ECO:0007669"/>
    <property type="project" value="UniProtKB-KW"/>
</dbReference>
<name>A0A6F9EGF0_9BACL</name>
<dbReference type="InterPro" id="IPR013411">
    <property type="entry name" value="CRISPR-assoc_RAMP_Csx7"/>
</dbReference>
<protein>
    <recommendedName>
        <fullName evidence="2">CRISPR type III-associated protein domain-containing protein</fullName>
    </recommendedName>
</protein>
<dbReference type="RefSeq" id="WP_170086318.1">
    <property type="nucleotide sequence ID" value="NZ_CP047972.1"/>
</dbReference>
<organism evidence="3 4">
    <name type="scientific">Kyrpidia spormannii</name>
    <dbReference type="NCBI Taxonomy" id="2055160"/>
    <lineage>
        <taxon>Bacteria</taxon>
        <taxon>Bacillati</taxon>
        <taxon>Bacillota</taxon>
        <taxon>Bacilli</taxon>
        <taxon>Bacillales</taxon>
        <taxon>Alicyclobacillaceae</taxon>
        <taxon>Kyrpidia</taxon>
    </lineage>
</organism>
<evidence type="ECO:0000313" key="3">
    <source>
        <dbReference type="EMBL" id="CAB3395495.1"/>
    </source>
</evidence>
<evidence type="ECO:0000256" key="1">
    <source>
        <dbReference type="ARBA" id="ARBA00023118"/>
    </source>
</evidence>
<dbReference type="PANTHER" id="PTHR35579">
    <property type="entry name" value="CRISPR SYSTEM CMS ENDORIBONUCLEASE CSM3"/>
    <property type="match status" value="1"/>
</dbReference>
<accession>A0A6F9EGF0</accession>
<keyword evidence="1" id="KW-0051">Antiviral defense</keyword>
<evidence type="ECO:0000259" key="2">
    <source>
        <dbReference type="Pfam" id="PF03787"/>
    </source>
</evidence>